<dbReference type="AlphaFoldDB" id="A0AAN6UJV2"/>
<accession>A0AAN6UJV2</accession>
<feature type="region of interest" description="Disordered" evidence="8">
    <location>
        <begin position="20"/>
        <end position="48"/>
    </location>
</feature>
<dbReference type="GO" id="GO:0008233">
    <property type="term" value="F:peptidase activity"/>
    <property type="evidence" value="ECO:0007669"/>
    <property type="project" value="UniProtKB-KW"/>
</dbReference>
<feature type="region of interest" description="Disordered" evidence="8">
    <location>
        <begin position="335"/>
        <end position="411"/>
    </location>
</feature>
<dbReference type="Proteomes" id="UP001304895">
    <property type="component" value="Unassembled WGS sequence"/>
</dbReference>
<dbReference type="PANTHER" id="PTHR13604:SF0">
    <property type="entry name" value="ABASIC SITE PROCESSING PROTEIN HMCES"/>
    <property type="match status" value="1"/>
</dbReference>
<dbReference type="InterPro" id="IPR036590">
    <property type="entry name" value="SRAP-like"/>
</dbReference>
<keyword evidence="2" id="KW-0645">Protease</keyword>
<keyword evidence="3" id="KW-0227">DNA damage</keyword>
<evidence type="ECO:0000313" key="9">
    <source>
        <dbReference type="EMBL" id="KAK4133976.1"/>
    </source>
</evidence>
<keyword evidence="5" id="KW-0190">Covalent protein-DNA linkage</keyword>
<comment type="caution">
    <text evidence="9">The sequence shown here is derived from an EMBL/GenBank/DDBJ whole genome shotgun (WGS) entry which is preliminary data.</text>
</comment>
<reference evidence="9" key="2">
    <citation type="submission" date="2023-05" db="EMBL/GenBank/DDBJ databases">
        <authorList>
            <consortium name="Lawrence Berkeley National Laboratory"/>
            <person name="Steindorff A."/>
            <person name="Hensen N."/>
            <person name="Bonometti L."/>
            <person name="Westerberg I."/>
            <person name="Brannstrom I.O."/>
            <person name="Guillou S."/>
            <person name="Cros-Aarteil S."/>
            <person name="Calhoun S."/>
            <person name="Haridas S."/>
            <person name="Kuo A."/>
            <person name="Mondo S."/>
            <person name="Pangilinan J."/>
            <person name="Riley R."/>
            <person name="Labutti K."/>
            <person name="Andreopoulos B."/>
            <person name="Lipzen A."/>
            <person name="Chen C."/>
            <person name="Yanf M."/>
            <person name="Daum C."/>
            <person name="Ng V."/>
            <person name="Clum A."/>
            <person name="Ohm R."/>
            <person name="Martin F."/>
            <person name="Silar P."/>
            <person name="Natvig D."/>
            <person name="Lalanne C."/>
            <person name="Gautier V."/>
            <person name="Ament-Velasquez S.L."/>
            <person name="Kruys A."/>
            <person name="Hutchinson M.I."/>
            <person name="Powell A.J."/>
            <person name="Barry K."/>
            <person name="Miller A.N."/>
            <person name="Grigoriev I.V."/>
            <person name="Debuchy R."/>
            <person name="Gladieux P."/>
            <person name="Thoren M.H."/>
            <person name="Johannesson H."/>
        </authorList>
    </citation>
    <scope>NUCLEOTIDE SEQUENCE</scope>
    <source>
        <strain evidence="9">CBS 123565</strain>
    </source>
</reference>
<evidence type="ECO:0000256" key="4">
    <source>
        <dbReference type="ARBA" id="ARBA00022801"/>
    </source>
</evidence>
<protein>
    <submittedName>
        <fullName evidence="9">DUF159-domain-containing protein</fullName>
    </submittedName>
</protein>
<keyword evidence="4" id="KW-0378">Hydrolase</keyword>
<keyword evidence="7" id="KW-0456">Lyase</keyword>
<evidence type="ECO:0000256" key="8">
    <source>
        <dbReference type="SAM" id="MobiDB-lite"/>
    </source>
</evidence>
<dbReference type="Pfam" id="PF02586">
    <property type="entry name" value="SRAP"/>
    <property type="match status" value="1"/>
</dbReference>
<dbReference type="GO" id="GO:0016829">
    <property type="term" value="F:lyase activity"/>
    <property type="evidence" value="ECO:0007669"/>
    <property type="project" value="UniProtKB-KW"/>
</dbReference>
<dbReference type="GO" id="GO:0003697">
    <property type="term" value="F:single-stranded DNA binding"/>
    <property type="evidence" value="ECO:0007669"/>
    <property type="project" value="InterPro"/>
</dbReference>
<organism evidence="9 10">
    <name type="scientific">Trichocladium antarcticum</name>
    <dbReference type="NCBI Taxonomy" id="1450529"/>
    <lineage>
        <taxon>Eukaryota</taxon>
        <taxon>Fungi</taxon>
        <taxon>Dikarya</taxon>
        <taxon>Ascomycota</taxon>
        <taxon>Pezizomycotina</taxon>
        <taxon>Sordariomycetes</taxon>
        <taxon>Sordariomycetidae</taxon>
        <taxon>Sordariales</taxon>
        <taxon>Chaetomiaceae</taxon>
        <taxon>Trichocladium</taxon>
    </lineage>
</organism>
<dbReference type="GO" id="GO:0006508">
    <property type="term" value="P:proteolysis"/>
    <property type="evidence" value="ECO:0007669"/>
    <property type="project" value="UniProtKB-KW"/>
</dbReference>
<gene>
    <name evidence="9" type="ORF">BT67DRAFT_381607</name>
</gene>
<evidence type="ECO:0000256" key="6">
    <source>
        <dbReference type="ARBA" id="ARBA00023125"/>
    </source>
</evidence>
<proteinExistence type="inferred from homology"/>
<feature type="compositionally biased region" description="Acidic residues" evidence="8">
    <location>
        <begin position="73"/>
        <end position="82"/>
    </location>
</feature>
<evidence type="ECO:0000313" key="10">
    <source>
        <dbReference type="Proteomes" id="UP001304895"/>
    </source>
</evidence>
<dbReference type="Gene3D" id="3.90.1680.10">
    <property type="entry name" value="SOS response associated peptidase-like"/>
    <property type="match status" value="1"/>
</dbReference>
<evidence type="ECO:0000256" key="7">
    <source>
        <dbReference type="ARBA" id="ARBA00023239"/>
    </source>
</evidence>
<keyword evidence="10" id="KW-1185">Reference proteome</keyword>
<dbReference type="GO" id="GO:0106300">
    <property type="term" value="P:protein-DNA covalent cross-linking repair"/>
    <property type="evidence" value="ECO:0007669"/>
    <property type="project" value="InterPro"/>
</dbReference>
<feature type="region of interest" description="Disordered" evidence="8">
    <location>
        <begin position="63"/>
        <end position="105"/>
    </location>
</feature>
<reference evidence="9" key="1">
    <citation type="journal article" date="2023" name="Mol. Phylogenet. Evol.">
        <title>Genome-scale phylogeny and comparative genomics of the fungal order Sordariales.</title>
        <authorList>
            <person name="Hensen N."/>
            <person name="Bonometti L."/>
            <person name="Westerberg I."/>
            <person name="Brannstrom I.O."/>
            <person name="Guillou S."/>
            <person name="Cros-Aarteil S."/>
            <person name="Calhoun S."/>
            <person name="Haridas S."/>
            <person name="Kuo A."/>
            <person name="Mondo S."/>
            <person name="Pangilinan J."/>
            <person name="Riley R."/>
            <person name="LaButti K."/>
            <person name="Andreopoulos B."/>
            <person name="Lipzen A."/>
            <person name="Chen C."/>
            <person name="Yan M."/>
            <person name="Daum C."/>
            <person name="Ng V."/>
            <person name="Clum A."/>
            <person name="Steindorff A."/>
            <person name="Ohm R.A."/>
            <person name="Martin F."/>
            <person name="Silar P."/>
            <person name="Natvig D.O."/>
            <person name="Lalanne C."/>
            <person name="Gautier V."/>
            <person name="Ament-Velasquez S.L."/>
            <person name="Kruys A."/>
            <person name="Hutchinson M.I."/>
            <person name="Powell A.J."/>
            <person name="Barry K."/>
            <person name="Miller A.N."/>
            <person name="Grigoriev I.V."/>
            <person name="Debuchy R."/>
            <person name="Gladieux P."/>
            <person name="Hiltunen Thoren M."/>
            <person name="Johannesson H."/>
        </authorList>
    </citation>
    <scope>NUCLEOTIDE SEQUENCE</scope>
    <source>
        <strain evidence="9">CBS 123565</strain>
    </source>
</reference>
<dbReference type="EMBL" id="MU853410">
    <property type="protein sequence ID" value="KAK4133976.1"/>
    <property type="molecule type" value="Genomic_DNA"/>
</dbReference>
<dbReference type="SUPFAM" id="SSF143081">
    <property type="entry name" value="BB1717-like"/>
    <property type="match status" value="1"/>
</dbReference>
<dbReference type="InterPro" id="IPR003738">
    <property type="entry name" value="SRAP"/>
</dbReference>
<name>A0AAN6UJV2_9PEZI</name>
<evidence type="ECO:0000256" key="3">
    <source>
        <dbReference type="ARBA" id="ARBA00022763"/>
    </source>
</evidence>
<feature type="compositionally biased region" description="Basic and acidic residues" evidence="8">
    <location>
        <begin position="83"/>
        <end position="101"/>
    </location>
</feature>
<evidence type="ECO:0000256" key="5">
    <source>
        <dbReference type="ARBA" id="ARBA00023124"/>
    </source>
</evidence>
<comment type="similarity">
    <text evidence="1">Belongs to the SOS response-associated peptidase family.</text>
</comment>
<dbReference type="PANTHER" id="PTHR13604">
    <property type="entry name" value="DC12-RELATED"/>
    <property type="match status" value="1"/>
</dbReference>
<evidence type="ECO:0000256" key="1">
    <source>
        <dbReference type="ARBA" id="ARBA00008136"/>
    </source>
</evidence>
<evidence type="ECO:0000256" key="2">
    <source>
        <dbReference type="ARBA" id="ARBA00022670"/>
    </source>
</evidence>
<keyword evidence="6" id="KW-0238">DNA-binding</keyword>
<sequence>MCGRYAMALRPSQVRQMLQDNGMPVDDAPPDDGPGAPRQTHNFAPGNHGIIYRADVVPARAARPTPAAHANMPDDEPEPEPEPEPKPNKEQHAADDGHDGQPPRYRLQSMQWGLVPSWSAHRRRAASVSSPARNRRKPINCRDDSLAAAAGGGGGMWASMRARKRCVVLAQGFYEWRAAGPGGSAKVPYFVRRRDGAVMWEGEGEGEAGELYTYAIVTTGSCERLRFLHDRMPVVLEPGSRGMAVWLDPRRTEWGRELQAVLRPYDGELEVYPVPAEVGKVGNDSPAFVVPVASRENKANIANFFVRAGTGKGEAELTTAPVSGRGVDAAAETAEGLGGTVASGETGSPVMGIKRAADPPPAKGEPPAKKAASAKGGGKISATRNVARSPGKAKGKAAGSHKITKFFGNSA</sequence>